<sequence length="167" mass="19350">MGVPRGDTGEQLPRPTPRKMYVNNISRPAYTIRLASLDQKLGRYSHVHLTQFLDKNSRVRIQGRDPLELDLCSAWRYLRRHVHNAISFKLRMRSCHDLSSLAYRPQPSPITESFLDRFDASIARAQAHTRTHAHTHTHTLRLRVRIEKLLQHGRLATLPINHSPSAR</sequence>
<keyword evidence="2" id="KW-1185">Reference proteome</keyword>
<protein>
    <submittedName>
        <fullName evidence="1">Uncharacterized protein</fullName>
    </submittedName>
</protein>
<proteinExistence type="predicted"/>
<name>A0A4C1VEL7_EUMVA</name>
<evidence type="ECO:0000313" key="2">
    <source>
        <dbReference type="Proteomes" id="UP000299102"/>
    </source>
</evidence>
<dbReference type="EMBL" id="BGZK01000318">
    <property type="protein sequence ID" value="GBP36404.1"/>
    <property type="molecule type" value="Genomic_DNA"/>
</dbReference>
<accession>A0A4C1VEL7</accession>
<dbReference type="Proteomes" id="UP000299102">
    <property type="component" value="Unassembled WGS sequence"/>
</dbReference>
<evidence type="ECO:0000313" key="1">
    <source>
        <dbReference type="EMBL" id="GBP36404.1"/>
    </source>
</evidence>
<comment type="caution">
    <text evidence="1">The sequence shown here is derived from an EMBL/GenBank/DDBJ whole genome shotgun (WGS) entry which is preliminary data.</text>
</comment>
<gene>
    <name evidence="1" type="ORF">EVAR_87983_1</name>
</gene>
<dbReference type="AlphaFoldDB" id="A0A4C1VEL7"/>
<organism evidence="1 2">
    <name type="scientific">Eumeta variegata</name>
    <name type="common">Bagworm moth</name>
    <name type="synonym">Eumeta japonica</name>
    <dbReference type="NCBI Taxonomy" id="151549"/>
    <lineage>
        <taxon>Eukaryota</taxon>
        <taxon>Metazoa</taxon>
        <taxon>Ecdysozoa</taxon>
        <taxon>Arthropoda</taxon>
        <taxon>Hexapoda</taxon>
        <taxon>Insecta</taxon>
        <taxon>Pterygota</taxon>
        <taxon>Neoptera</taxon>
        <taxon>Endopterygota</taxon>
        <taxon>Lepidoptera</taxon>
        <taxon>Glossata</taxon>
        <taxon>Ditrysia</taxon>
        <taxon>Tineoidea</taxon>
        <taxon>Psychidae</taxon>
        <taxon>Oiketicinae</taxon>
        <taxon>Eumeta</taxon>
    </lineage>
</organism>
<reference evidence="1 2" key="1">
    <citation type="journal article" date="2019" name="Commun. Biol.">
        <title>The bagworm genome reveals a unique fibroin gene that provides high tensile strength.</title>
        <authorList>
            <person name="Kono N."/>
            <person name="Nakamura H."/>
            <person name="Ohtoshi R."/>
            <person name="Tomita M."/>
            <person name="Numata K."/>
            <person name="Arakawa K."/>
        </authorList>
    </citation>
    <scope>NUCLEOTIDE SEQUENCE [LARGE SCALE GENOMIC DNA]</scope>
</reference>